<comment type="caution">
    <text evidence="1">The sequence shown here is derived from an EMBL/GenBank/DDBJ whole genome shotgun (WGS) entry which is preliminary data.</text>
</comment>
<dbReference type="EMBL" id="JACPSX010000126">
    <property type="protein sequence ID" value="MBI3014783.1"/>
    <property type="molecule type" value="Genomic_DNA"/>
</dbReference>
<dbReference type="Proteomes" id="UP000741360">
    <property type="component" value="Unassembled WGS sequence"/>
</dbReference>
<gene>
    <name evidence="1" type="ORF">HYY65_06940</name>
</gene>
<proteinExistence type="predicted"/>
<accession>A0A932M056</accession>
<dbReference type="AlphaFoldDB" id="A0A932M056"/>
<evidence type="ECO:0000313" key="1">
    <source>
        <dbReference type="EMBL" id="MBI3014783.1"/>
    </source>
</evidence>
<sequence length="217" mass="25026">MGPPFEFYSETGIRIWTGIKADNLKSLLEAVRTVSGSAIFYHMHHSLFRRHFTTSDYMNDFARWVFLTQNQEVLAEKLASIDPWEYNTVREVREVLVDYLGRHIGEGERFDRIPAGSEFFFLEQRSALFPTGLVAANLKEFLSCLKYASRNSLFFHLVEARIRLGRKSNDFSEWLGDSLGESELARRIASISPYQYNLWGIKEKILSLVGERLADAS</sequence>
<dbReference type="Pfam" id="PF19027">
    <property type="entry name" value="DUF5752"/>
    <property type="match status" value="1"/>
</dbReference>
<name>A0A932M056_UNCTE</name>
<protein>
    <submittedName>
        <fullName evidence="1">Uncharacterized protein</fullName>
    </submittedName>
</protein>
<evidence type="ECO:0000313" key="2">
    <source>
        <dbReference type="Proteomes" id="UP000741360"/>
    </source>
</evidence>
<dbReference type="InterPro" id="IPR044036">
    <property type="entry name" value="DUF5752"/>
</dbReference>
<organism evidence="1 2">
    <name type="scientific">Tectimicrobiota bacterium</name>
    <dbReference type="NCBI Taxonomy" id="2528274"/>
    <lineage>
        <taxon>Bacteria</taxon>
        <taxon>Pseudomonadati</taxon>
        <taxon>Nitrospinota/Tectimicrobiota group</taxon>
        <taxon>Candidatus Tectimicrobiota</taxon>
    </lineage>
</organism>
<reference evidence="1" key="1">
    <citation type="submission" date="2020-07" db="EMBL/GenBank/DDBJ databases">
        <title>Huge and variable diversity of episymbiotic CPR bacteria and DPANN archaea in groundwater ecosystems.</title>
        <authorList>
            <person name="He C.Y."/>
            <person name="Keren R."/>
            <person name="Whittaker M."/>
            <person name="Farag I.F."/>
            <person name="Doudna J."/>
            <person name="Cate J.H.D."/>
            <person name="Banfield J.F."/>
        </authorList>
    </citation>
    <scope>NUCLEOTIDE SEQUENCE</scope>
    <source>
        <strain evidence="1">NC_groundwater_717_Ag_S-0.2um_59_8</strain>
    </source>
</reference>